<feature type="transmembrane region" description="Helical" evidence="1">
    <location>
        <begin position="23"/>
        <end position="44"/>
    </location>
</feature>
<protein>
    <submittedName>
        <fullName evidence="2">Uncharacterized protein</fullName>
    </submittedName>
</protein>
<keyword evidence="1" id="KW-0472">Membrane</keyword>
<evidence type="ECO:0000256" key="1">
    <source>
        <dbReference type="SAM" id="Phobius"/>
    </source>
</evidence>
<gene>
    <name evidence="2" type="ORF">FloV-SA2_00319</name>
</gene>
<organism evidence="2">
    <name type="scientific">Florenciella sp. virus SA2</name>
    <dbReference type="NCBI Taxonomy" id="3240092"/>
    <lineage>
        <taxon>Viruses</taxon>
    </lineage>
</organism>
<name>A0AB39J8N1_9VIRU</name>
<accession>A0AB39J8N1</accession>
<reference evidence="2" key="1">
    <citation type="submission" date="2024-03" db="EMBL/GenBank/DDBJ databases">
        <title>Eukaryotic viruses encode the ribosomal protein eL40.</title>
        <authorList>
            <person name="Thomy J."/>
            <person name="Schvarcz C.R."/>
            <person name="McBeain K.A."/>
            <person name="Edwards K.F."/>
            <person name="Steward G.F."/>
        </authorList>
    </citation>
    <scope>NUCLEOTIDE SEQUENCE</scope>
    <source>
        <strain evidence="2">FloV-SA2</strain>
    </source>
</reference>
<evidence type="ECO:0000313" key="2">
    <source>
        <dbReference type="EMBL" id="XDO02137.1"/>
    </source>
</evidence>
<dbReference type="EMBL" id="PP542043">
    <property type="protein sequence ID" value="XDO02137.1"/>
    <property type="molecule type" value="Genomic_DNA"/>
</dbReference>
<keyword evidence="1" id="KW-1133">Transmembrane helix</keyword>
<proteinExistence type="predicted"/>
<keyword evidence="1" id="KW-0812">Transmembrane</keyword>
<sequence>MNDTIIDRENYIVDEKEINIVSYWLRVTFFSIYALFCIKVILYYSKKNEYEIGYALGKESYCETEIKSALGIKSDSESDTEFNKKEN</sequence>